<name>A0A9X1XT18_9FLAO</name>
<dbReference type="InterPro" id="IPR011006">
    <property type="entry name" value="CheY-like_superfamily"/>
</dbReference>
<keyword evidence="4" id="KW-1185">Reference proteome</keyword>
<comment type="caution">
    <text evidence="3">The sequence shown here is derived from an EMBL/GenBank/DDBJ whole genome shotgun (WGS) entry which is preliminary data.</text>
</comment>
<evidence type="ECO:0000313" key="4">
    <source>
        <dbReference type="Proteomes" id="UP001139260"/>
    </source>
</evidence>
<evidence type="ECO:0000259" key="2">
    <source>
        <dbReference type="PROSITE" id="PS50110"/>
    </source>
</evidence>
<dbReference type="SUPFAM" id="SSF52172">
    <property type="entry name" value="CheY-like"/>
    <property type="match status" value="1"/>
</dbReference>
<dbReference type="RefSeq" id="WP_188051507.1">
    <property type="nucleotide sequence ID" value="NZ_JALNUB010000002.1"/>
</dbReference>
<organism evidence="3 4">
    <name type="scientific">Flavobacterium pygoscelis</name>
    <dbReference type="NCBI Taxonomy" id="2893176"/>
    <lineage>
        <taxon>Bacteria</taxon>
        <taxon>Pseudomonadati</taxon>
        <taxon>Bacteroidota</taxon>
        <taxon>Flavobacteriia</taxon>
        <taxon>Flavobacteriales</taxon>
        <taxon>Flavobacteriaceae</taxon>
        <taxon>Flavobacterium</taxon>
    </lineage>
</organism>
<evidence type="ECO:0000256" key="1">
    <source>
        <dbReference type="PROSITE-ProRule" id="PRU00169"/>
    </source>
</evidence>
<keyword evidence="1" id="KW-0597">Phosphoprotein</keyword>
<feature type="domain" description="Response regulatory" evidence="2">
    <location>
        <begin position="5"/>
        <end position="128"/>
    </location>
</feature>
<dbReference type="PROSITE" id="PS50110">
    <property type="entry name" value="RESPONSE_REGULATORY"/>
    <property type="match status" value="1"/>
</dbReference>
<dbReference type="InterPro" id="IPR001789">
    <property type="entry name" value="Sig_transdc_resp-reg_receiver"/>
</dbReference>
<dbReference type="Pfam" id="PF00072">
    <property type="entry name" value="Response_reg"/>
    <property type="match status" value="1"/>
</dbReference>
<dbReference type="EMBL" id="JALNUB010000002">
    <property type="protein sequence ID" value="MCK8141073.1"/>
    <property type="molecule type" value="Genomic_DNA"/>
</dbReference>
<protein>
    <submittedName>
        <fullName evidence="3">Response regulator</fullName>
    </submittedName>
</protein>
<gene>
    <name evidence="3" type="ORF">MW871_04125</name>
</gene>
<dbReference type="Proteomes" id="UP001139260">
    <property type="component" value="Unassembled WGS sequence"/>
</dbReference>
<accession>A0A9X1XT18</accession>
<feature type="modified residue" description="4-aspartylphosphate" evidence="1">
    <location>
        <position position="61"/>
    </location>
</feature>
<evidence type="ECO:0000313" key="3">
    <source>
        <dbReference type="EMBL" id="MCK8141073.1"/>
    </source>
</evidence>
<proteinExistence type="predicted"/>
<dbReference type="AlphaFoldDB" id="A0A9X1XT18"/>
<sequence length="136" mass="15540">MGNFSILLVEDRVTIIENIKGFFSENETRPTLYSATNTIDAWSMLEGFSKLNPIPKILLIDVNRTKEEGILLLNTIRNHPDLKSILVFVITDAAQETNKAAVLKLNIAGYIPTSFQSQELYYCFSVLNDYWNMIEF</sequence>
<reference evidence="3" key="1">
    <citation type="submission" date="2022-04" db="EMBL/GenBank/DDBJ databases">
        <title>Flavobacterium pygoscelis sp. nov. isolated from Chinstrap chick (Pygoscelis antarcticus).</title>
        <authorList>
            <person name="Irgang R."/>
            <person name="Poblete-Morales M."/>
            <person name="Avendano-Herrera R."/>
        </authorList>
    </citation>
    <scope>NUCLEOTIDE SEQUENCE</scope>
    <source>
        <strain evidence="3">I-SCBP12n</strain>
    </source>
</reference>
<dbReference type="GO" id="GO:0000160">
    <property type="term" value="P:phosphorelay signal transduction system"/>
    <property type="evidence" value="ECO:0007669"/>
    <property type="project" value="InterPro"/>
</dbReference>
<dbReference type="Gene3D" id="3.40.50.2300">
    <property type="match status" value="1"/>
</dbReference>